<feature type="transmembrane region" description="Helical" evidence="1">
    <location>
        <begin position="20"/>
        <end position="51"/>
    </location>
</feature>
<reference evidence="2" key="1">
    <citation type="journal article" date="2020" name="bioRxiv">
        <title>A rank-normalized archaeal taxonomy based on genome phylogeny resolves widespread incomplete and uneven classifications.</title>
        <authorList>
            <person name="Rinke C."/>
            <person name="Chuvochina M."/>
            <person name="Mussig A.J."/>
            <person name="Chaumeil P.-A."/>
            <person name="Waite D.W."/>
            <person name="Whitman W.B."/>
            <person name="Parks D.H."/>
            <person name="Hugenholtz P."/>
        </authorList>
    </citation>
    <scope>NUCLEOTIDE SEQUENCE</scope>
    <source>
        <strain evidence="2">UBA8849</strain>
    </source>
</reference>
<gene>
    <name evidence="2" type="ORF">HA335_05020</name>
</gene>
<sequence length="98" mass="11284">MNIRDKIKSIKNWINFIKPIITIVGIVISAVAFTISILWGMLFLILFLILITFSKTIRKILSKKERSYQGLILSIIGSIIIISIIVYSHCYIEFKLLI</sequence>
<keyword evidence="1" id="KW-0812">Transmembrane</keyword>
<comment type="caution">
    <text evidence="2">The sequence shown here is derived from an EMBL/GenBank/DDBJ whole genome shotgun (WGS) entry which is preliminary data.</text>
</comment>
<dbReference type="EMBL" id="DUJR01000025">
    <property type="protein sequence ID" value="HII59922.1"/>
    <property type="molecule type" value="Genomic_DNA"/>
</dbReference>
<dbReference type="Proteomes" id="UP000645676">
    <property type="component" value="Unassembled WGS sequence"/>
</dbReference>
<dbReference type="RefSeq" id="WP_064496585.1">
    <property type="nucleotide sequence ID" value="NC_000909.1"/>
</dbReference>
<accession>A0A832SKX9</accession>
<protein>
    <submittedName>
        <fullName evidence="2">Uncharacterized protein</fullName>
    </submittedName>
</protein>
<organism evidence="2 3">
    <name type="scientific">Methanocaldococcus jannaschii</name>
    <dbReference type="NCBI Taxonomy" id="2190"/>
    <lineage>
        <taxon>Archaea</taxon>
        <taxon>Methanobacteriati</taxon>
        <taxon>Methanobacteriota</taxon>
        <taxon>Methanomada group</taxon>
        <taxon>Methanococci</taxon>
        <taxon>Methanococcales</taxon>
        <taxon>Methanocaldococcaceae</taxon>
        <taxon>Methanocaldococcus</taxon>
    </lineage>
</organism>
<keyword evidence="1" id="KW-0472">Membrane</keyword>
<evidence type="ECO:0000313" key="3">
    <source>
        <dbReference type="Proteomes" id="UP000645676"/>
    </source>
</evidence>
<proteinExistence type="predicted"/>
<dbReference type="AlphaFoldDB" id="A0A832SKX9"/>
<keyword evidence="1" id="KW-1133">Transmembrane helix</keyword>
<feature type="transmembrane region" description="Helical" evidence="1">
    <location>
        <begin position="71"/>
        <end position="92"/>
    </location>
</feature>
<name>A0A832SKX9_9EURY</name>
<evidence type="ECO:0000313" key="2">
    <source>
        <dbReference type="EMBL" id="HII59922.1"/>
    </source>
</evidence>
<evidence type="ECO:0000256" key="1">
    <source>
        <dbReference type="SAM" id="Phobius"/>
    </source>
</evidence>